<sequence>METEPVIPTKKTILFKIGMVCIGLACLFWLIPIAIAFVSLTTAMKATAIASCFIIAEIFFWIGALLVGKELVTKFRSSLHPRNWRKKKKSDD</sequence>
<feature type="transmembrane region" description="Helical" evidence="1">
    <location>
        <begin position="12"/>
        <end position="40"/>
    </location>
</feature>
<name>A0A2U3ALB8_9BACL</name>
<comment type="caution">
    <text evidence="2">The sequence shown here is derived from an EMBL/GenBank/DDBJ whole genome shotgun (WGS) entry which is preliminary data.</text>
</comment>
<evidence type="ECO:0000313" key="3">
    <source>
        <dbReference type="Proteomes" id="UP000245938"/>
    </source>
</evidence>
<gene>
    <name evidence="2" type="ORF">DEX24_08295</name>
</gene>
<keyword evidence="1" id="KW-0812">Transmembrane</keyword>
<keyword evidence="1" id="KW-0472">Membrane</keyword>
<dbReference type="NCBIfam" id="NF033684">
    <property type="entry name" value="suffix_2_RND"/>
    <property type="match status" value="1"/>
</dbReference>
<dbReference type="Proteomes" id="UP000245938">
    <property type="component" value="Unassembled WGS sequence"/>
</dbReference>
<keyword evidence="1" id="KW-1133">Transmembrane helix</keyword>
<dbReference type="RefSeq" id="WP_109305960.1">
    <property type="nucleotide sequence ID" value="NZ_BJUF01000028.1"/>
</dbReference>
<dbReference type="AlphaFoldDB" id="A0A2U3ALB8"/>
<keyword evidence="3" id="KW-1185">Reference proteome</keyword>
<evidence type="ECO:0008006" key="4">
    <source>
        <dbReference type="Google" id="ProtNLM"/>
    </source>
</evidence>
<evidence type="ECO:0000256" key="1">
    <source>
        <dbReference type="SAM" id="Phobius"/>
    </source>
</evidence>
<reference evidence="2 3" key="1">
    <citation type="submission" date="2018-05" db="EMBL/GenBank/DDBJ databases">
        <title>Kurthia sibirica genome sequence.</title>
        <authorList>
            <person name="Maclea K.S."/>
            <person name="Goen A.E."/>
        </authorList>
    </citation>
    <scope>NUCLEOTIDE SEQUENCE [LARGE SCALE GENOMIC DNA]</scope>
    <source>
        <strain evidence="2 3">ATCC 49154</strain>
    </source>
</reference>
<dbReference type="EMBL" id="QFVR01000009">
    <property type="protein sequence ID" value="PWI25331.1"/>
    <property type="molecule type" value="Genomic_DNA"/>
</dbReference>
<organism evidence="2 3">
    <name type="scientific">Kurthia sibirica</name>
    <dbReference type="NCBI Taxonomy" id="202750"/>
    <lineage>
        <taxon>Bacteria</taxon>
        <taxon>Bacillati</taxon>
        <taxon>Bacillota</taxon>
        <taxon>Bacilli</taxon>
        <taxon>Bacillales</taxon>
        <taxon>Caryophanaceae</taxon>
        <taxon>Kurthia</taxon>
    </lineage>
</organism>
<dbReference type="OrthoDB" id="1122717at2"/>
<proteinExistence type="predicted"/>
<dbReference type="InterPro" id="IPR047961">
    <property type="entry name" value="Transp_suffix-like"/>
</dbReference>
<protein>
    <recommendedName>
        <fullName evidence="4">Transporter suffix domain-containing protein</fullName>
    </recommendedName>
</protein>
<evidence type="ECO:0000313" key="2">
    <source>
        <dbReference type="EMBL" id="PWI25331.1"/>
    </source>
</evidence>
<accession>A0A2U3ALB8</accession>
<feature type="transmembrane region" description="Helical" evidence="1">
    <location>
        <begin position="46"/>
        <end position="67"/>
    </location>
</feature>